<dbReference type="SUPFAM" id="SSF56935">
    <property type="entry name" value="Porins"/>
    <property type="match status" value="1"/>
</dbReference>
<dbReference type="Pfam" id="PF07715">
    <property type="entry name" value="Plug"/>
    <property type="match status" value="1"/>
</dbReference>
<keyword evidence="3 10" id="KW-1134">Transmembrane beta strand</keyword>
<reference evidence="15 16" key="1">
    <citation type="submission" date="2016-10" db="EMBL/GenBank/DDBJ databases">
        <authorList>
            <person name="de Groot N.N."/>
        </authorList>
    </citation>
    <scope>NUCLEOTIDE SEQUENCE [LARGE SCALE GENOMIC DNA]</scope>
    <source>
        <strain evidence="15 16">DSM 18180</strain>
    </source>
</reference>
<dbReference type="GO" id="GO:0044718">
    <property type="term" value="P:siderophore transmembrane transport"/>
    <property type="evidence" value="ECO:0007669"/>
    <property type="project" value="TreeGrafter"/>
</dbReference>
<dbReference type="Pfam" id="PF13715">
    <property type="entry name" value="CarbopepD_reg_2"/>
    <property type="match status" value="1"/>
</dbReference>
<evidence type="ECO:0000259" key="13">
    <source>
        <dbReference type="Pfam" id="PF00593"/>
    </source>
</evidence>
<keyword evidence="8 15" id="KW-0675">Receptor</keyword>
<dbReference type="InterPro" id="IPR039426">
    <property type="entry name" value="TonB-dep_rcpt-like"/>
</dbReference>
<evidence type="ECO:0000256" key="6">
    <source>
        <dbReference type="ARBA" id="ARBA00023077"/>
    </source>
</evidence>
<keyword evidence="2 10" id="KW-0813">Transport</keyword>
<name>A0A1K2IDR6_9FLAO</name>
<dbReference type="InterPro" id="IPR000531">
    <property type="entry name" value="Beta-barrel_TonB"/>
</dbReference>
<evidence type="ECO:0000256" key="8">
    <source>
        <dbReference type="ARBA" id="ARBA00023170"/>
    </source>
</evidence>
<dbReference type="InterPro" id="IPR008969">
    <property type="entry name" value="CarboxyPept-like_regulatory"/>
</dbReference>
<dbReference type="InterPro" id="IPR036942">
    <property type="entry name" value="Beta-barrel_TonB_sf"/>
</dbReference>
<dbReference type="InterPro" id="IPR037066">
    <property type="entry name" value="Plug_dom_sf"/>
</dbReference>
<evidence type="ECO:0000256" key="9">
    <source>
        <dbReference type="ARBA" id="ARBA00023237"/>
    </source>
</evidence>
<dbReference type="Gene3D" id="2.40.170.20">
    <property type="entry name" value="TonB-dependent receptor, beta-barrel domain"/>
    <property type="match status" value="1"/>
</dbReference>
<feature type="domain" description="TonB-dependent receptor plug" evidence="14">
    <location>
        <begin position="122"/>
        <end position="225"/>
    </location>
</feature>
<dbReference type="RefSeq" id="WP_072400547.1">
    <property type="nucleotide sequence ID" value="NZ_FPKV01000001.1"/>
</dbReference>
<keyword evidence="16" id="KW-1185">Reference proteome</keyword>
<organism evidence="15 16">
    <name type="scientific">Flaviramulus basaltis</name>
    <dbReference type="NCBI Taxonomy" id="369401"/>
    <lineage>
        <taxon>Bacteria</taxon>
        <taxon>Pseudomonadati</taxon>
        <taxon>Bacteroidota</taxon>
        <taxon>Flavobacteriia</taxon>
        <taxon>Flavobacteriales</taxon>
        <taxon>Flavobacteriaceae</taxon>
        <taxon>Flaviramulus</taxon>
    </lineage>
</organism>
<dbReference type="Gene3D" id="2.170.130.10">
    <property type="entry name" value="TonB-dependent receptor, plug domain"/>
    <property type="match status" value="1"/>
</dbReference>
<sequence>MVKKHLIIVFLCLNIYAFAQNGNISGYVMFDNNKPALGALIVLENTTIKKEISAGVSGAFSFKNIPFGEYTLNIYSLSAKGKTEKIYLNSKNKAINLVLELTHYQDLEQVTVNTKTAKKKIKEKGFAVSIIETKNIALQSVETNQLLDRTAGVRVRQSGGLGSHAHYNLNGMSGNSVKIFIDGIPIRNFGPSFSLNSIPPSLINRIEIYKGVVPAHLSDDAMGGAINIVLNKTTSNQLRASTSAGSFGTYKSDINGTYRNDKNGFTVRGSGFINYADNDYSVWGDQVAVQLSPGTPDVYIKAKRFHDRYRSQGIKAEIGYTNTDWADKLLFGALLSNMDKQIQTAATMEIVYGNRFSKQNTKMYNIDFAKSNIIKNLDASVFVSFSELNRKTIDTIATQYSWLGHPTSYYNDPDVWADGAEAGRPTLQRDIDQTLNSRGNLKYAFNPKNNLQFNHLLNTFTRDSKDPKLPAIENALKEERKYMKNIFSLSFENLAFNKKLRTTVFAKSYHMDRTSKIRTRTGNSSNSEIEIEENNIKSDDLGYGTALSYAITPKFSVFGSAEKAVRLPEAGEVFGNVAANVNASVNLSPERSKNYNIGISYNNFEIKNHTFGVTSNFFIRDTEDLIIQLPIGNDEEFFQNSNVGKIYTEGFDFELNYSYDKTLFVSANTSFFNARDYNVTYDVDGNPITPSYQRLPNTPYFTMNYNVRFDKENLIQKKSKISCYSNLLYVHEFFRHGNILGGAGKTIIPTQIALDTGFAYTFPKNTITLSFDVRNVLNRQLFDNYALQKPGRGFYGKLTYKIL</sequence>
<keyword evidence="6 11" id="KW-0798">TonB box</keyword>
<keyword evidence="5 12" id="KW-0732">Signal</keyword>
<dbReference type="PROSITE" id="PS52016">
    <property type="entry name" value="TONB_DEPENDENT_REC_3"/>
    <property type="match status" value="1"/>
</dbReference>
<dbReference type="OrthoDB" id="9812892at2"/>
<proteinExistence type="inferred from homology"/>
<evidence type="ECO:0000256" key="3">
    <source>
        <dbReference type="ARBA" id="ARBA00022452"/>
    </source>
</evidence>
<keyword evidence="4 10" id="KW-0812">Transmembrane</keyword>
<comment type="subcellular location">
    <subcellularLocation>
        <location evidence="1 10">Cell outer membrane</location>
        <topology evidence="1 10">Multi-pass membrane protein</topology>
    </subcellularLocation>
</comment>
<evidence type="ECO:0000313" key="16">
    <source>
        <dbReference type="Proteomes" id="UP000182544"/>
    </source>
</evidence>
<dbReference type="InterPro" id="IPR012910">
    <property type="entry name" value="Plug_dom"/>
</dbReference>
<evidence type="ECO:0000256" key="4">
    <source>
        <dbReference type="ARBA" id="ARBA00022692"/>
    </source>
</evidence>
<evidence type="ECO:0000256" key="11">
    <source>
        <dbReference type="RuleBase" id="RU003357"/>
    </source>
</evidence>
<evidence type="ECO:0000259" key="14">
    <source>
        <dbReference type="Pfam" id="PF07715"/>
    </source>
</evidence>
<dbReference type="PANTHER" id="PTHR30069">
    <property type="entry name" value="TONB-DEPENDENT OUTER MEMBRANE RECEPTOR"/>
    <property type="match status" value="1"/>
</dbReference>
<evidence type="ECO:0000256" key="7">
    <source>
        <dbReference type="ARBA" id="ARBA00023136"/>
    </source>
</evidence>
<accession>A0A1K2IDR6</accession>
<dbReference type="GO" id="GO:0015344">
    <property type="term" value="F:siderophore uptake transmembrane transporter activity"/>
    <property type="evidence" value="ECO:0007669"/>
    <property type="project" value="TreeGrafter"/>
</dbReference>
<feature type="chain" id="PRO_5012001270" evidence="12">
    <location>
        <begin position="20"/>
        <end position="803"/>
    </location>
</feature>
<evidence type="ECO:0000256" key="1">
    <source>
        <dbReference type="ARBA" id="ARBA00004571"/>
    </source>
</evidence>
<keyword evidence="7 10" id="KW-0472">Membrane</keyword>
<gene>
    <name evidence="15" type="ORF">SAMN05428642_101918</name>
</gene>
<dbReference type="Pfam" id="PF00593">
    <property type="entry name" value="TonB_dep_Rec_b-barrel"/>
    <property type="match status" value="1"/>
</dbReference>
<dbReference type="STRING" id="369401.SAMN05428642_101918"/>
<dbReference type="EMBL" id="FPKV01000001">
    <property type="protein sequence ID" value="SFZ90406.1"/>
    <property type="molecule type" value="Genomic_DNA"/>
</dbReference>
<comment type="similarity">
    <text evidence="10 11">Belongs to the TonB-dependent receptor family.</text>
</comment>
<keyword evidence="9 10" id="KW-0998">Cell outer membrane</keyword>
<evidence type="ECO:0000256" key="2">
    <source>
        <dbReference type="ARBA" id="ARBA00022448"/>
    </source>
</evidence>
<dbReference type="AlphaFoldDB" id="A0A1K2IDR6"/>
<dbReference type="GO" id="GO:0009279">
    <property type="term" value="C:cell outer membrane"/>
    <property type="evidence" value="ECO:0007669"/>
    <property type="project" value="UniProtKB-SubCell"/>
</dbReference>
<protein>
    <submittedName>
        <fullName evidence="15">Outer membrane receptor proteins, mostly Fe transport</fullName>
    </submittedName>
</protein>
<evidence type="ECO:0000256" key="12">
    <source>
        <dbReference type="SAM" id="SignalP"/>
    </source>
</evidence>
<feature type="domain" description="TonB-dependent receptor-like beta-barrel" evidence="13">
    <location>
        <begin position="312"/>
        <end position="776"/>
    </location>
</feature>
<dbReference type="SUPFAM" id="SSF49464">
    <property type="entry name" value="Carboxypeptidase regulatory domain-like"/>
    <property type="match status" value="1"/>
</dbReference>
<evidence type="ECO:0000256" key="5">
    <source>
        <dbReference type="ARBA" id="ARBA00022729"/>
    </source>
</evidence>
<evidence type="ECO:0000313" key="15">
    <source>
        <dbReference type="EMBL" id="SFZ90406.1"/>
    </source>
</evidence>
<dbReference type="PANTHER" id="PTHR30069:SF29">
    <property type="entry name" value="HEMOGLOBIN AND HEMOGLOBIN-HAPTOGLOBIN-BINDING PROTEIN 1-RELATED"/>
    <property type="match status" value="1"/>
</dbReference>
<feature type="signal peptide" evidence="12">
    <location>
        <begin position="1"/>
        <end position="19"/>
    </location>
</feature>
<dbReference type="Proteomes" id="UP000182544">
    <property type="component" value="Unassembled WGS sequence"/>
</dbReference>
<evidence type="ECO:0000256" key="10">
    <source>
        <dbReference type="PROSITE-ProRule" id="PRU01360"/>
    </source>
</evidence>